<evidence type="ECO:0000259" key="1">
    <source>
        <dbReference type="Pfam" id="PF03354"/>
    </source>
</evidence>
<dbReference type="PANTHER" id="PTHR41287:SF1">
    <property type="entry name" value="PROTEIN YMFN"/>
    <property type="match status" value="1"/>
</dbReference>
<organism evidence="3 4">
    <name type="scientific">Longimycelium tulufanense</name>
    <dbReference type="NCBI Taxonomy" id="907463"/>
    <lineage>
        <taxon>Bacteria</taxon>
        <taxon>Bacillati</taxon>
        <taxon>Actinomycetota</taxon>
        <taxon>Actinomycetes</taxon>
        <taxon>Pseudonocardiales</taxon>
        <taxon>Pseudonocardiaceae</taxon>
        <taxon>Longimycelium</taxon>
    </lineage>
</organism>
<keyword evidence="4" id="KW-1185">Reference proteome</keyword>
<reference evidence="3" key="1">
    <citation type="journal article" date="2014" name="Int. J. Syst. Evol. Microbiol.">
        <title>Complete genome sequence of Corynebacterium casei LMG S-19264T (=DSM 44701T), isolated from a smear-ripened cheese.</title>
        <authorList>
            <consortium name="US DOE Joint Genome Institute (JGI-PGF)"/>
            <person name="Walter F."/>
            <person name="Albersmeier A."/>
            <person name="Kalinowski J."/>
            <person name="Ruckert C."/>
        </authorList>
    </citation>
    <scope>NUCLEOTIDE SEQUENCE</scope>
    <source>
        <strain evidence="3">CGMCC 4.5737</strain>
    </source>
</reference>
<dbReference type="InterPro" id="IPR046462">
    <property type="entry name" value="TerL_nuclease"/>
</dbReference>
<dbReference type="Gene3D" id="3.40.50.300">
    <property type="entry name" value="P-loop containing nucleotide triphosphate hydrolases"/>
    <property type="match status" value="1"/>
</dbReference>
<dbReference type="Gene3D" id="3.30.420.240">
    <property type="match status" value="1"/>
</dbReference>
<dbReference type="InterPro" id="IPR046461">
    <property type="entry name" value="TerL_ATPase"/>
</dbReference>
<proteinExistence type="predicted"/>
<gene>
    <name evidence="3" type="ORF">GCM10012275_56240</name>
</gene>
<name>A0A8J3FWL8_9PSEU</name>
<sequence>MSRLPQAERVIQFIERFCTLGGSYAGQPFRLLEFQKDIIRDVYAEDPAGRRLRRTAVIGMPRKNGKTQLGAALAVYGLIADQGDPNPRVYSVANDRQQARLCFDEAKRMIRASPGLSRVCTIHRDVIHCHRTGGEYRVLSADAGTAQGLSPTTVIYDELAQARTDDLWAAMRLGSAARQQPLTIAISTAGPYLDGYPYFELYEYGRRVLSGEVDDPSFTMWWWGPAPEESVDPYDPQVWRRYNPAWELLSEAEFHAPSKSTSEFQWRTYRINQWVRGGTSWNVSALWPSLAKTDDPLQPGDEVVLGLDGSWSGDATAIVACRIRDLHLAPVRVWEAPEGDAEWRLPHAELAHVLDEACRTYRVAEVAADPYRLEMTLQELSDAGLPIVEFPTASLARIIPAHTEFTRAAQDKRLSHNGDPVLERHVRNVVIKEDHRGARPTKEYRSSKRYIDAAIAAEIAFYRALFYAEPGTPELFF</sequence>
<dbReference type="EMBL" id="BMMK01000041">
    <property type="protein sequence ID" value="GGM78370.1"/>
    <property type="molecule type" value="Genomic_DNA"/>
</dbReference>
<dbReference type="AlphaFoldDB" id="A0A8J3FWL8"/>
<accession>A0A8J3FWL8</accession>
<dbReference type="GO" id="GO:0004519">
    <property type="term" value="F:endonuclease activity"/>
    <property type="evidence" value="ECO:0007669"/>
    <property type="project" value="InterPro"/>
</dbReference>
<feature type="domain" description="Terminase large subunit-like endonuclease" evidence="2">
    <location>
        <begin position="359"/>
        <end position="464"/>
    </location>
</feature>
<dbReference type="Pfam" id="PF20441">
    <property type="entry name" value="TerL_nuclease"/>
    <property type="match status" value="1"/>
</dbReference>
<dbReference type="RefSeq" id="WP_189061449.1">
    <property type="nucleotide sequence ID" value="NZ_BMMK01000041.1"/>
</dbReference>
<dbReference type="Pfam" id="PF03354">
    <property type="entry name" value="TerL_ATPase"/>
    <property type="match status" value="1"/>
</dbReference>
<dbReference type="InterPro" id="IPR005021">
    <property type="entry name" value="Terminase_largesu-like"/>
</dbReference>
<dbReference type="Proteomes" id="UP000637578">
    <property type="component" value="Unassembled WGS sequence"/>
</dbReference>
<reference evidence="3" key="2">
    <citation type="submission" date="2020-09" db="EMBL/GenBank/DDBJ databases">
        <authorList>
            <person name="Sun Q."/>
            <person name="Zhou Y."/>
        </authorList>
    </citation>
    <scope>NUCLEOTIDE SEQUENCE</scope>
    <source>
        <strain evidence="3">CGMCC 4.5737</strain>
    </source>
</reference>
<evidence type="ECO:0000259" key="2">
    <source>
        <dbReference type="Pfam" id="PF20441"/>
    </source>
</evidence>
<dbReference type="InterPro" id="IPR027417">
    <property type="entry name" value="P-loop_NTPase"/>
</dbReference>
<evidence type="ECO:0000313" key="4">
    <source>
        <dbReference type="Proteomes" id="UP000637578"/>
    </source>
</evidence>
<feature type="domain" description="Terminase large subunit-like ATPase" evidence="1">
    <location>
        <begin position="33"/>
        <end position="204"/>
    </location>
</feature>
<protein>
    <submittedName>
        <fullName evidence="3">Terminase</fullName>
    </submittedName>
</protein>
<dbReference type="PANTHER" id="PTHR41287">
    <property type="match status" value="1"/>
</dbReference>
<evidence type="ECO:0000313" key="3">
    <source>
        <dbReference type="EMBL" id="GGM78370.1"/>
    </source>
</evidence>
<comment type="caution">
    <text evidence="3">The sequence shown here is derived from an EMBL/GenBank/DDBJ whole genome shotgun (WGS) entry which is preliminary data.</text>
</comment>